<reference evidence="2" key="1">
    <citation type="submission" date="2012-11" db="EMBL/GenBank/DDBJ databases">
        <authorList>
            <person name="Lucero-Rivera Y.E."/>
            <person name="Tovar-Ramirez D."/>
        </authorList>
    </citation>
    <scope>NUCLEOTIDE SEQUENCE [LARGE SCALE GENOMIC DNA]</scope>
    <source>
        <strain evidence="2">Araruama</strain>
    </source>
</reference>
<dbReference type="EMBL" id="ATBP01001458">
    <property type="protein sequence ID" value="ETR67287.1"/>
    <property type="molecule type" value="Genomic_DNA"/>
</dbReference>
<gene>
    <name evidence="1" type="ORF">OMM_05210</name>
</gene>
<name>A0A1V1NXH2_9BACT</name>
<comment type="caution">
    <text evidence="1">The sequence shown here is derived from an EMBL/GenBank/DDBJ whole genome shotgun (WGS) entry which is preliminary data.</text>
</comment>
<evidence type="ECO:0000313" key="2">
    <source>
        <dbReference type="Proteomes" id="UP000189670"/>
    </source>
</evidence>
<evidence type="ECO:0000313" key="1">
    <source>
        <dbReference type="EMBL" id="ETR67287.1"/>
    </source>
</evidence>
<sequence length="221" mass="24428">MSAGTSQGSGTGIDRSGYSRTGKLTALLPTQFALPDDVLLWRYINGGLLYRARTGQEAPQLRPVIIVLDTSAATLGPIGALIRPAALALATSLSQKYVPSLFLSAGDEKVFLMQTATDRLKLLTHRHGNLGDPVKSIQKAEQLLHNLRHEHPLEPVILLLTHSYWGAEFDDAPDFKRLRALFVHYPDSNPRPPWANRCERWQTVRHSEIKRIPAVLGSLIG</sequence>
<protein>
    <submittedName>
        <fullName evidence="1">Uncharacterized protein</fullName>
    </submittedName>
</protein>
<organism evidence="1 2">
    <name type="scientific">Candidatus Magnetoglobus multicellularis str. Araruama</name>
    <dbReference type="NCBI Taxonomy" id="890399"/>
    <lineage>
        <taxon>Bacteria</taxon>
        <taxon>Pseudomonadati</taxon>
        <taxon>Thermodesulfobacteriota</taxon>
        <taxon>Desulfobacteria</taxon>
        <taxon>Desulfobacterales</taxon>
        <taxon>Desulfobacteraceae</taxon>
        <taxon>Candidatus Magnetoglobus</taxon>
    </lineage>
</organism>
<dbReference type="AlphaFoldDB" id="A0A1V1NXH2"/>
<proteinExistence type="predicted"/>
<accession>A0A1V1NXH2</accession>
<dbReference type="Proteomes" id="UP000189670">
    <property type="component" value="Unassembled WGS sequence"/>
</dbReference>